<feature type="transmembrane region" description="Helical" evidence="8">
    <location>
        <begin position="244"/>
        <end position="264"/>
    </location>
</feature>
<comment type="caution">
    <text evidence="9">The sequence shown here is derived from an EMBL/GenBank/DDBJ whole genome shotgun (WGS) entry which is preliminary data.</text>
</comment>
<keyword evidence="6 8" id="KW-1133">Transmembrane helix</keyword>
<protein>
    <submittedName>
        <fullName evidence="9">Putative PurR-regulated permease PerM</fullName>
    </submittedName>
</protein>
<dbReference type="GO" id="GO:0055085">
    <property type="term" value="P:transmembrane transport"/>
    <property type="evidence" value="ECO:0007669"/>
    <property type="project" value="TreeGrafter"/>
</dbReference>
<evidence type="ECO:0000256" key="5">
    <source>
        <dbReference type="ARBA" id="ARBA00022692"/>
    </source>
</evidence>
<evidence type="ECO:0000256" key="4">
    <source>
        <dbReference type="ARBA" id="ARBA00022475"/>
    </source>
</evidence>
<feature type="transmembrane region" description="Helical" evidence="8">
    <location>
        <begin position="38"/>
        <end position="63"/>
    </location>
</feature>
<dbReference type="Pfam" id="PF01594">
    <property type="entry name" value="AI-2E_transport"/>
    <property type="match status" value="1"/>
</dbReference>
<evidence type="ECO:0000313" key="9">
    <source>
        <dbReference type="EMBL" id="MBB5183340.1"/>
    </source>
</evidence>
<feature type="transmembrane region" description="Helical" evidence="8">
    <location>
        <begin position="84"/>
        <end position="103"/>
    </location>
</feature>
<keyword evidence="3" id="KW-0813">Transport</keyword>
<feature type="transmembrane region" description="Helical" evidence="8">
    <location>
        <begin position="270"/>
        <end position="302"/>
    </location>
</feature>
<evidence type="ECO:0000256" key="7">
    <source>
        <dbReference type="ARBA" id="ARBA00023136"/>
    </source>
</evidence>
<dbReference type="PANTHER" id="PTHR21716:SF53">
    <property type="entry name" value="PERMEASE PERM-RELATED"/>
    <property type="match status" value="1"/>
</dbReference>
<feature type="transmembrane region" description="Helical" evidence="8">
    <location>
        <begin position="182"/>
        <end position="205"/>
    </location>
</feature>
<proteinExistence type="inferred from homology"/>
<sequence length="387" mass="43591">MFHVPEKYKEKAEFYKYMIFFITIVLLVIIYIDKIGTFLAWVISILFPFILGLGFAFVFNVISNGIIGFLVRFFHLKVTKRKRTLINVITVLLVVLAIGFFVIKLVPQVVHSITNLTNDLPGTLTHFQESLLKLTKRFPSIHRFIESWDLNVKTQSDAMALLDKFSGWFLGGGKFMDNVNNIISTTISWMTTTLIALIFAVFVLFNKRTFMRDLKSIPKAYLPERAYYQCARIYKVFRTTFTKYIGGTLLECLILGTLVTIGATLLRLPYSLLCGVIVAIGALVPMFGALVMAILVAIFLALENPIDGITFIVMFICIQQVEGNFIYPNVVGRSIGFPPMYVIVAITLGANVGGVLGMVIFIPLLSSIYQLVQEDVSKRLLKKTNKT</sequence>
<feature type="transmembrane region" description="Helical" evidence="8">
    <location>
        <begin position="14"/>
        <end position="32"/>
    </location>
</feature>
<dbReference type="AlphaFoldDB" id="A0A7W8FX56"/>
<reference evidence="9 10" key="1">
    <citation type="submission" date="2020-08" db="EMBL/GenBank/DDBJ databases">
        <title>Genomic Encyclopedia of Type Strains, Phase IV (KMG-IV): sequencing the most valuable type-strain genomes for metagenomic binning, comparative biology and taxonomic classification.</title>
        <authorList>
            <person name="Goeker M."/>
        </authorList>
    </citation>
    <scope>NUCLEOTIDE SEQUENCE [LARGE SCALE GENOMIC DNA]</scope>
    <source>
        <strain evidence="9 10">DSM 25799</strain>
    </source>
</reference>
<feature type="transmembrane region" description="Helical" evidence="8">
    <location>
        <begin position="339"/>
        <end position="372"/>
    </location>
</feature>
<dbReference type="EMBL" id="JACHHK010000004">
    <property type="protein sequence ID" value="MBB5183340.1"/>
    <property type="molecule type" value="Genomic_DNA"/>
</dbReference>
<dbReference type="InterPro" id="IPR002549">
    <property type="entry name" value="AI-2E-like"/>
</dbReference>
<accession>A0A7W8FX56</accession>
<keyword evidence="4" id="KW-1003">Cell membrane</keyword>
<keyword evidence="10" id="KW-1185">Reference proteome</keyword>
<evidence type="ECO:0000256" key="3">
    <source>
        <dbReference type="ARBA" id="ARBA00022448"/>
    </source>
</evidence>
<comment type="subcellular location">
    <subcellularLocation>
        <location evidence="1">Cell membrane</location>
        <topology evidence="1">Multi-pass membrane protein</topology>
    </subcellularLocation>
</comment>
<organism evidence="9 10">
    <name type="scientific">Catenisphaera adipataccumulans</name>
    <dbReference type="NCBI Taxonomy" id="700500"/>
    <lineage>
        <taxon>Bacteria</taxon>
        <taxon>Bacillati</taxon>
        <taxon>Bacillota</taxon>
        <taxon>Erysipelotrichia</taxon>
        <taxon>Erysipelotrichales</taxon>
        <taxon>Erysipelotrichaceae</taxon>
        <taxon>Catenisphaera</taxon>
    </lineage>
</organism>
<name>A0A7W8FX56_9FIRM</name>
<comment type="similarity">
    <text evidence="2">Belongs to the autoinducer-2 exporter (AI-2E) (TC 2.A.86) family.</text>
</comment>
<evidence type="ECO:0000313" key="10">
    <source>
        <dbReference type="Proteomes" id="UP000539953"/>
    </source>
</evidence>
<dbReference type="RefSeq" id="WP_183328630.1">
    <property type="nucleotide sequence ID" value="NZ_JACHHK010000004.1"/>
</dbReference>
<evidence type="ECO:0000256" key="1">
    <source>
        <dbReference type="ARBA" id="ARBA00004651"/>
    </source>
</evidence>
<dbReference type="Proteomes" id="UP000539953">
    <property type="component" value="Unassembled WGS sequence"/>
</dbReference>
<feature type="transmembrane region" description="Helical" evidence="8">
    <location>
        <begin position="309"/>
        <end position="327"/>
    </location>
</feature>
<evidence type="ECO:0000256" key="2">
    <source>
        <dbReference type="ARBA" id="ARBA00009773"/>
    </source>
</evidence>
<evidence type="ECO:0000256" key="6">
    <source>
        <dbReference type="ARBA" id="ARBA00022989"/>
    </source>
</evidence>
<keyword evidence="5 8" id="KW-0812">Transmembrane</keyword>
<gene>
    <name evidence="9" type="ORF">HNQ47_001361</name>
</gene>
<keyword evidence="7 8" id="KW-0472">Membrane</keyword>
<dbReference type="GO" id="GO:0005886">
    <property type="term" value="C:plasma membrane"/>
    <property type="evidence" value="ECO:0007669"/>
    <property type="project" value="UniProtKB-SubCell"/>
</dbReference>
<evidence type="ECO:0000256" key="8">
    <source>
        <dbReference type="SAM" id="Phobius"/>
    </source>
</evidence>
<dbReference type="PANTHER" id="PTHR21716">
    <property type="entry name" value="TRANSMEMBRANE PROTEIN"/>
    <property type="match status" value="1"/>
</dbReference>